<dbReference type="InterPro" id="IPR036291">
    <property type="entry name" value="NAD(P)-bd_dom_sf"/>
</dbReference>
<sequence>MADQVRYVEHNTMATARFLEDLAWVNFKEGYLHKLVVASSMSVYGYGDSAQPILERAPVRPTSVYGLTKYDQEMLCKFWGKQQGFSTVALRFFNTYGPGQALSNPYTGVIANFANWLLAGEQPTVFEDGQQTRDFVYVEDVADAVVIAALKPTTFDTYNICTSEPTTIEYMARQLARSLNIDIEPNITGETRSGDVRHCIGNNSRFALEFNWTPRSVLEGLKLYAPWIHVQANPA</sequence>
<accession>A0A0F9G3V9</accession>
<feature type="domain" description="NAD-dependent epimerase/dehydratase" evidence="1">
    <location>
        <begin position="2"/>
        <end position="161"/>
    </location>
</feature>
<dbReference type="AlphaFoldDB" id="A0A0F9G3V9"/>
<protein>
    <recommendedName>
        <fullName evidence="1">NAD-dependent epimerase/dehydratase domain-containing protein</fullName>
    </recommendedName>
</protein>
<dbReference type="EMBL" id="LAZR01019196">
    <property type="protein sequence ID" value="KKL93414.1"/>
    <property type="molecule type" value="Genomic_DNA"/>
</dbReference>
<proteinExistence type="predicted"/>
<dbReference type="PANTHER" id="PTHR43245:SF13">
    <property type="entry name" value="UDP-D-APIOSE_UDP-D-XYLOSE SYNTHASE 2"/>
    <property type="match status" value="1"/>
</dbReference>
<dbReference type="Gene3D" id="3.90.25.10">
    <property type="entry name" value="UDP-galactose 4-epimerase, domain 1"/>
    <property type="match status" value="1"/>
</dbReference>
<evidence type="ECO:0000259" key="1">
    <source>
        <dbReference type="Pfam" id="PF01370"/>
    </source>
</evidence>
<dbReference type="Pfam" id="PF01370">
    <property type="entry name" value="Epimerase"/>
    <property type="match status" value="1"/>
</dbReference>
<gene>
    <name evidence="2" type="ORF">LCGC14_1874970</name>
</gene>
<dbReference type="PANTHER" id="PTHR43245">
    <property type="entry name" value="BIFUNCTIONAL POLYMYXIN RESISTANCE PROTEIN ARNA"/>
    <property type="match status" value="1"/>
</dbReference>
<dbReference type="InterPro" id="IPR050177">
    <property type="entry name" value="Lipid_A_modif_metabolic_enz"/>
</dbReference>
<dbReference type="InterPro" id="IPR001509">
    <property type="entry name" value="Epimerase_deHydtase"/>
</dbReference>
<reference evidence="2" key="1">
    <citation type="journal article" date="2015" name="Nature">
        <title>Complex archaea that bridge the gap between prokaryotes and eukaryotes.</title>
        <authorList>
            <person name="Spang A."/>
            <person name="Saw J.H."/>
            <person name="Jorgensen S.L."/>
            <person name="Zaremba-Niedzwiedzka K."/>
            <person name="Martijn J."/>
            <person name="Lind A.E."/>
            <person name="van Eijk R."/>
            <person name="Schleper C."/>
            <person name="Guy L."/>
            <person name="Ettema T.J."/>
        </authorList>
    </citation>
    <scope>NUCLEOTIDE SEQUENCE</scope>
</reference>
<dbReference type="Gene3D" id="3.40.50.720">
    <property type="entry name" value="NAD(P)-binding Rossmann-like Domain"/>
    <property type="match status" value="1"/>
</dbReference>
<name>A0A0F9G3V9_9ZZZZ</name>
<comment type="caution">
    <text evidence="2">The sequence shown here is derived from an EMBL/GenBank/DDBJ whole genome shotgun (WGS) entry which is preliminary data.</text>
</comment>
<dbReference type="SUPFAM" id="SSF51735">
    <property type="entry name" value="NAD(P)-binding Rossmann-fold domains"/>
    <property type="match status" value="1"/>
</dbReference>
<evidence type="ECO:0000313" key="2">
    <source>
        <dbReference type="EMBL" id="KKL93414.1"/>
    </source>
</evidence>
<organism evidence="2">
    <name type="scientific">marine sediment metagenome</name>
    <dbReference type="NCBI Taxonomy" id="412755"/>
    <lineage>
        <taxon>unclassified sequences</taxon>
        <taxon>metagenomes</taxon>
        <taxon>ecological metagenomes</taxon>
    </lineage>
</organism>